<dbReference type="EMBL" id="AP019400">
    <property type="protein sequence ID" value="BBI31806.1"/>
    <property type="molecule type" value="Genomic_DNA"/>
</dbReference>
<keyword evidence="2" id="KW-1185">Reference proteome</keyword>
<name>A0A3T1D137_9BACL</name>
<evidence type="ECO:0008006" key="3">
    <source>
        <dbReference type="Google" id="ProtNLM"/>
    </source>
</evidence>
<dbReference type="AlphaFoldDB" id="A0A3T1D137"/>
<dbReference type="KEGG" id="cohn:KCTCHS21_12050"/>
<gene>
    <name evidence="1" type="ORF">KCTCHS21_12050</name>
</gene>
<evidence type="ECO:0000313" key="2">
    <source>
        <dbReference type="Proteomes" id="UP000289856"/>
    </source>
</evidence>
<dbReference type="Gene3D" id="3.40.50.620">
    <property type="entry name" value="HUPs"/>
    <property type="match status" value="1"/>
</dbReference>
<dbReference type="OrthoDB" id="2791683at2"/>
<protein>
    <recommendedName>
        <fullName evidence="3">7-cyano-7-deazaguanine synthase</fullName>
    </recommendedName>
</protein>
<dbReference type="Proteomes" id="UP000289856">
    <property type="component" value="Chromosome"/>
</dbReference>
<reference evidence="1 2" key="1">
    <citation type="submission" date="2019-01" db="EMBL/GenBank/DDBJ databases">
        <title>Complete genome sequence of Cohnella hallensis HS21 isolated from Korean fir (Abies koreana) rhizospheric soil.</title>
        <authorList>
            <person name="Jiang L."/>
            <person name="Kang S.W."/>
            <person name="Kim S."/>
            <person name="Jung J."/>
            <person name="Kim C.Y."/>
            <person name="Kim D.H."/>
            <person name="Kim S.W."/>
            <person name="Lee J."/>
        </authorList>
    </citation>
    <scope>NUCLEOTIDE SEQUENCE [LARGE SCALE GENOMIC DNA]</scope>
    <source>
        <strain evidence="1 2">HS21</strain>
    </source>
</reference>
<proteinExistence type="predicted"/>
<dbReference type="RefSeq" id="WP_130605869.1">
    <property type="nucleotide sequence ID" value="NZ_AP019400.1"/>
</dbReference>
<sequence>MGQEEKQIHIDKVVVEGNNTIRCSVKYGSKVSSFFSGEDFFVEYDKDISKVPPGILVIPLLANLCPVAWVAGADVYVEQLDRQFYDSLRKAQRSFNILYPRLKFTGDIHVGGLSEDIPPTEPSRCAAFFSGGVDSLGTFLQRKEENPYFITVWGADIRIDQADIWGEVKRDNEAFGIANGIESLFVKSNLRKIINNEKISFKYGRFTNGWWPGVQHGIGLVGLIAPLAYALGIKNLYVPSALPPKMALSTPDGSNTLINNHVEWAGTKVNLDGEEFSRQDKVALIAEYIRTTGGPLKVRVCWSNKESGNCGRCEKCLRTIAAFLAEGIDPAKVGFTISQTTFDLIRQKLPGWLPFNSLKMEYWDEIRVRSMKNNQLIPPELRSFFDWFQCLDIPSYIKKRSLRKAVINLIPHPLYLYMKKWI</sequence>
<dbReference type="InterPro" id="IPR014729">
    <property type="entry name" value="Rossmann-like_a/b/a_fold"/>
</dbReference>
<accession>A0A3T1D137</accession>
<organism evidence="1 2">
    <name type="scientific">Cohnella abietis</name>
    <dbReference type="NCBI Taxonomy" id="2507935"/>
    <lineage>
        <taxon>Bacteria</taxon>
        <taxon>Bacillati</taxon>
        <taxon>Bacillota</taxon>
        <taxon>Bacilli</taxon>
        <taxon>Bacillales</taxon>
        <taxon>Paenibacillaceae</taxon>
        <taxon>Cohnella</taxon>
    </lineage>
</organism>
<evidence type="ECO:0000313" key="1">
    <source>
        <dbReference type="EMBL" id="BBI31806.1"/>
    </source>
</evidence>